<gene>
    <name evidence="2" type="ORF">LTR84_012764</name>
</gene>
<dbReference type="GO" id="GO:0042393">
    <property type="term" value="F:histone binding"/>
    <property type="evidence" value="ECO:0007669"/>
    <property type="project" value="InterPro"/>
</dbReference>
<dbReference type="Gene3D" id="1.10.20.10">
    <property type="entry name" value="Histone, subunit A"/>
    <property type="match status" value="1"/>
</dbReference>
<feature type="region of interest" description="Disordered" evidence="1">
    <location>
        <begin position="296"/>
        <end position="398"/>
    </location>
</feature>
<accession>A0AAV9NHJ6</accession>
<dbReference type="GO" id="GO:0005634">
    <property type="term" value="C:nucleus"/>
    <property type="evidence" value="ECO:0007669"/>
    <property type="project" value="InterPro"/>
</dbReference>
<dbReference type="GeneID" id="89980906"/>
<dbReference type="EMBL" id="JAVRRD010000008">
    <property type="protein sequence ID" value="KAK5056211.1"/>
    <property type="molecule type" value="Genomic_DNA"/>
</dbReference>
<dbReference type="RefSeq" id="XP_064708181.1">
    <property type="nucleotide sequence ID" value="XM_064856281.1"/>
</dbReference>
<proteinExistence type="predicted"/>
<dbReference type="GO" id="GO:0046982">
    <property type="term" value="F:protein heterodimerization activity"/>
    <property type="evidence" value="ECO:0007669"/>
    <property type="project" value="InterPro"/>
</dbReference>
<dbReference type="Pfam" id="PF10384">
    <property type="entry name" value="Scm3"/>
    <property type="match status" value="1"/>
</dbReference>
<evidence type="ECO:0000313" key="3">
    <source>
        <dbReference type="Proteomes" id="UP001358417"/>
    </source>
</evidence>
<dbReference type="InterPro" id="IPR009072">
    <property type="entry name" value="Histone-fold"/>
</dbReference>
<dbReference type="Proteomes" id="UP001358417">
    <property type="component" value="Unassembled WGS sequence"/>
</dbReference>
<keyword evidence="3" id="KW-1185">Reference proteome</keyword>
<comment type="caution">
    <text evidence="2">The sequence shown here is derived from an EMBL/GenBank/DDBJ whole genome shotgun (WGS) entry which is preliminary data.</text>
</comment>
<protein>
    <recommendedName>
        <fullName evidence="4">C2H2-type domain-containing protein</fullName>
    </recommendedName>
</protein>
<dbReference type="InterPro" id="IPR018465">
    <property type="entry name" value="Scm3/HJURP"/>
</dbReference>
<dbReference type="AlphaFoldDB" id="A0AAV9NHJ6"/>
<feature type="compositionally biased region" description="Basic and acidic residues" evidence="1">
    <location>
        <begin position="155"/>
        <end position="170"/>
    </location>
</feature>
<dbReference type="PANTHER" id="PTHR15992:SF5">
    <property type="entry name" value="HOLLIDAY JUNCTION RECOGNITION PROTEIN"/>
    <property type="match status" value="1"/>
</dbReference>
<evidence type="ECO:0000256" key="1">
    <source>
        <dbReference type="SAM" id="MobiDB-lite"/>
    </source>
</evidence>
<name>A0AAV9NHJ6_9EURO</name>
<feature type="region of interest" description="Disordered" evidence="1">
    <location>
        <begin position="132"/>
        <end position="172"/>
    </location>
</feature>
<organism evidence="2 3">
    <name type="scientific">Exophiala bonariae</name>
    <dbReference type="NCBI Taxonomy" id="1690606"/>
    <lineage>
        <taxon>Eukaryota</taxon>
        <taxon>Fungi</taxon>
        <taxon>Dikarya</taxon>
        <taxon>Ascomycota</taxon>
        <taxon>Pezizomycotina</taxon>
        <taxon>Eurotiomycetes</taxon>
        <taxon>Chaetothyriomycetidae</taxon>
        <taxon>Chaetothyriales</taxon>
        <taxon>Herpotrichiellaceae</taxon>
        <taxon>Exophiala</taxon>
    </lineage>
</organism>
<reference evidence="2 3" key="1">
    <citation type="submission" date="2023-08" db="EMBL/GenBank/DDBJ databases">
        <title>Black Yeasts Isolated from many extreme environments.</title>
        <authorList>
            <person name="Coleine C."/>
            <person name="Stajich J.E."/>
            <person name="Selbmann L."/>
        </authorList>
    </citation>
    <scope>NUCLEOTIDE SEQUENCE [LARGE SCALE GENOMIC DNA]</scope>
    <source>
        <strain evidence="2 3">CCFEE 5792</strain>
    </source>
</reference>
<feature type="compositionally biased region" description="Basic residues" evidence="1">
    <location>
        <begin position="330"/>
        <end position="346"/>
    </location>
</feature>
<dbReference type="PANTHER" id="PTHR15992">
    <property type="entry name" value="HOLLIDAY JUNCTION RECOGNITION PROTEIN"/>
    <property type="match status" value="1"/>
</dbReference>
<sequence length="615" mass="69272">MDEPFRKRPRLSMFADDSSNTALDQDLDSMRYRNDFLLKSRFESIFEKYSKDFTGIGDEIDLETGEIIVDNGHLHSITTETDTGMGNNVDTGKAFLKAMTVDQDPEDPYYNEGADNVLMSIEEIAENAFNGQSDTQEDSEDDLFPAQSLATPPDSRGHDTIEKSDFKSESDTESLFDVKIPLRDSSPDSLFEAYSTADNVKDFDSQPETAELMDSALSSENDQDSVILARYGEHVGTEVIDMLRRERAKAEAHIEPAWRIPSNIIPPKALNSLGTSSPLPSMRSQSQDDRMLFATTSQPKRSESLEIQKSFSRPPSEPLESLWKAPGPTRIRKVRRPAQRCRTKRILRADSADPLQDGFVSDHPEHDDVEASGSEYEAVKKKWRRRNSSQESLDNEDEQIKSLQQGVCAYCGRQYKTRAGVISHWANLAEKFETRGEIDNVHDITYLRAYRQKVALTTTRTTRLVLSDFRTMVELHEGAGLTFAEIADCGALRTKKTGPGLADVYDRYRTAPVNKPEPKEWSSEELAALAKLCENPIRDMSTFAKTRQLNGRSHFEIAGKLAEIWLNELQKSIRRPKSGDTVSTSHKAIGGVWPAHVHRRGSTEDPLFIKEECDD</sequence>
<evidence type="ECO:0000313" key="2">
    <source>
        <dbReference type="EMBL" id="KAK5056211.1"/>
    </source>
</evidence>
<evidence type="ECO:0008006" key="4">
    <source>
        <dbReference type="Google" id="ProtNLM"/>
    </source>
</evidence>